<dbReference type="InterPro" id="IPR053842">
    <property type="entry name" value="NikA-like"/>
</dbReference>
<protein>
    <submittedName>
        <fullName evidence="2">PcfF protein</fullName>
    </submittedName>
</protein>
<accession>F0I3T6</accession>
<sequence>MLCLPEQSISRWQVAIKQRGTKLGMKEQGHRERPIQKLFWINESENQAIRRKMGEAGIRNFSTFARYMLLTGRVQVINFEELSKLRQEINRVGVNINQIARQVNTNEEASREELVAVLEKLQEIEELIEGKIEEAEKGE</sequence>
<dbReference type="Pfam" id="PF21983">
    <property type="entry name" value="NikA-like"/>
    <property type="match status" value="1"/>
</dbReference>
<dbReference type="AlphaFoldDB" id="F0I3T6"/>
<organism evidence="2 3">
    <name type="scientific">Streptococcus sanguinis SK72</name>
    <dbReference type="NCBI Taxonomy" id="888809"/>
    <lineage>
        <taxon>Bacteria</taxon>
        <taxon>Bacillati</taxon>
        <taxon>Bacillota</taxon>
        <taxon>Bacilli</taxon>
        <taxon>Lactobacillales</taxon>
        <taxon>Streptococcaceae</taxon>
        <taxon>Streptococcus</taxon>
    </lineage>
</organism>
<reference evidence="2 3" key="1">
    <citation type="submission" date="2011-02" db="EMBL/GenBank/DDBJ databases">
        <authorList>
            <person name="Muzny D."/>
            <person name="Qin X."/>
            <person name="Deng J."/>
            <person name="Jiang H."/>
            <person name="Liu Y."/>
            <person name="Qu J."/>
            <person name="Song X.-Z."/>
            <person name="Zhang L."/>
            <person name="Thornton R."/>
            <person name="Coyle M."/>
            <person name="Francisco L."/>
            <person name="Jackson L."/>
            <person name="Javaid M."/>
            <person name="Korchina V."/>
            <person name="Kovar C."/>
            <person name="Mata R."/>
            <person name="Mathew T."/>
            <person name="Ngo R."/>
            <person name="Nguyen L."/>
            <person name="Nguyen N."/>
            <person name="Okwuonu G."/>
            <person name="Ongeri F."/>
            <person name="Pham C."/>
            <person name="Simmons D."/>
            <person name="Wilczek-Boney K."/>
            <person name="Hale W."/>
            <person name="Jakkamsetti A."/>
            <person name="Pham P."/>
            <person name="Ruth R."/>
            <person name="San Lucas F."/>
            <person name="Warren J."/>
            <person name="Zhang J."/>
            <person name="Zhao Z."/>
            <person name="Zhou C."/>
            <person name="Zhu D."/>
            <person name="Lee S."/>
            <person name="Bess C."/>
            <person name="Blankenburg K."/>
            <person name="Forbes L."/>
            <person name="Fu Q."/>
            <person name="Gubbala S."/>
            <person name="Hirani K."/>
            <person name="Jayaseelan J.C."/>
            <person name="Lara F."/>
            <person name="Munidasa M."/>
            <person name="Palculict T."/>
            <person name="Patil S."/>
            <person name="Pu L.-L."/>
            <person name="Saada N."/>
            <person name="Tang L."/>
            <person name="Weissenberger G."/>
            <person name="Zhu Y."/>
            <person name="Hemphill L."/>
            <person name="Shang Y."/>
            <person name="Youmans B."/>
            <person name="Ayvaz T."/>
            <person name="Ross M."/>
            <person name="Santibanez J."/>
            <person name="Aqrawi P."/>
            <person name="Gross S."/>
            <person name="Joshi V."/>
            <person name="Fowler G."/>
            <person name="Nazareth L."/>
            <person name="Reid J."/>
            <person name="Worley K."/>
            <person name="Petrosino J."/>
            <person name="Highlander S."/>
            <person name="Gibbs R."/>
        </authorList>
    </citation>
    <scope>NUCLEOTIDE SEQUENCE [LARGE SCALE GENOMIC DNA]</scope>
    <source>
        <strain evidence="2 3">SK72</strain>
    </source>
</reference>
<feature type="coiled-coil region" evidence="1">
    <location>
        <begin position="82"/>
        <end position="138"/>
    </location>
</feature>
<dbReference type="HOGENOM" id="CLU_137404_1_1_9"/>
<comment type="caution">
    <text evidence="2">The sequence shown here is derived from an EMBL/GenBank/DDBJ whole genome shotgun (WGS) entry which is preliminary data.</text>
</comment>
<dbReference type="EMBL" id="AEXV01000011">
    <property type="protein sequence ID" value="EGD28853.1"/>
    <property type="molecule type" value="Genomic_DNA"/>
</dbReference>
<dbReference type="Proteomes" id="UP000003332">
    <property type="component" value="Unassembled WGS sequence"/>
</dbReference>
<gene>
    <name evidence="2" type="primary">pcfF</name>
    <name evidence="2" type="ORF">HMPREF9381_1826</name>
</gene>
<proteinExistence type="predicted"/>
<evidence type="ECO:0000256" key="1">
    <source>
        <dbReference type="SAM" id="Coils"/>
    </source>
</evidence>
<keyword evidence="1" id="KW-0175">Coiled coil</keyword>
<evidence type="ECO:0000313" key="2">
    <source>
        <dbReference type="EMBL" id="EGD28853.1"/>
    </source>
</evidence>
<evidence type="ECO:0000313" key="3">
    <source>
        <dbReference type="Proteomes" id="UP000003332"/>
    </source>
</evidence>
<dbReference type="PATRIC" id="fig|888809.3.peg.1783"/>
<name>F0I3T6_STRSA</name>